<comment type="caution">
    <text evidence="2">The sequence shown here is derived from an EMBL/GenBank/DDBJ whole genome shotgun (WGS) entry which is preliminary data.</text>
</comment>
<name>A0A657PTP1_9GAMM</name>
<reference evidence="2 3" key="1">
    <citation type="submission" date="2018-01" db="EMBL/GenBank/DDBJ databases">
        <title>Novel co-symbiosis in the lucinid bivalve Phacoides pectinatus.</title>
        <authorList>
            <person name="Lim S.J."/>
            <person name="Davis B.G."/>
            <person name="Gill D.E."/>
            <person name="Engel A.S."/>
            <person name="Anderson L.C."/>
            <person name="Campbell B.J."/>
        </authorList>
    </citation>
    <scope>NUCLEOTIDE SEQUENCE [LARGE SCALE GENOMIC DNA]</scope>
    <source>
        <strain evidence="2">N3_P5</strain>
    </source>
</reference>
<feature type="transmembrane region" description="Helical" evidence="1">
    <location>
        <begin position="130"/>
        <end position="148"/>
    </location>
</feature>
<evidence type="ECO:0000313" key="3">
    <source>
        <dbReference type="Proteomes" id="UP000250928"/>
    </source>
</evidence>
<feature type="transmembrane region" description="Helical" evidence="1">
    <location>
        <begin position="12"/>
        <end position="34"/>
    </location>
</feature>
<feature type="transmembrane region" description="Helical" evidence="1">
    <location>
        <begin position="105"/>
        <end position="123"/>
    </location>
</feature>
<evidence type="ECO:0000256" key="1">
    <source>
        <dbReference type="SAM" id="Phobius"/>
    </source>
</evidence>
<feature type="transmembrane region" description="Helical" evidence="1">
    <location>
        <begin position="277"/>
        <end position="297"/>
    </location>
</feature>
<protein>
    <recommendedName>
        <fullName evidence="4">Cytochrome C</fullName>
    </recommendedName>
</protein>
<feature type="transmembrane region" description="Helical" evidence="1">
    <location>
        <begin position="304"/>
        <end position="329"/>
    </location>
</feature>
<sequence length="394" mass="43988">MNAVSQTKRTLQVGLLSLIATALLALLFYTPVWWVSLTAPNYPEEAFPDGVRIHFHMNGVFNGCRKVEKEEIREEIALDCVHEMDTINHYVGMYPIAAGGVVERAFSPFLVSILGVMLIGFACSRPRPRMLIMGLAFAGISGWMYLTFYTEGGLAYHDGGYVEALVTALDQEAGAEESRELDAGQALIARLKASLAASGEEASEPEADAAAGKSEKQRLIDNLRVTFRKDQERRPQAERLEWEGSASQILGWHYEKSLGRYFNNPQEIRPMVAKMTFAGHAVFWGLIAAMCLLVYGARRNGGPLYWLMVLVPLALPLFFIIDYSAWLWWYGHSLNQMGAFTVKPFMPTVFGDGKVAQFATHSYPYKGFGLMLASSLLLAVAALIRRKQFRNEHE</sequence>
<feature type="transmembrane region" description="Helical" evidence="1">
    <location>
        <begin position="367"/>
        <end position="384"/>
    </location>
</feature>
<dbReference type="EMBL" id="PQCO01000037">
    <property type="protein sequence ID" value="PUE05734.1"/>
    <property type="molecule type" value="Genomic_DNA"/>
</dbReference>
<keyword evidence="1" id="KW-0472">Membrane</keyword>
<keyword evidence="1" id="KW-0812">Transmembrane</keyword>
<dbReference type="Proteomes" id="UP000250928">
    <property type="component" value="Unassembled WGS sequence"/>
</dbReference>
<accession>A0A657PTP1</accession>
<proteinExistence type="predicted"/>
<dbReference type="AlphaFoldDB" id="A0A657PTP1"/>
<gene>
    <name evidence="2" type="ORF">C3L24_00415</name>
</gene>
<evidence type="ECO:0008006" key="4">
    <source>
        <dbReference type="Google" id="ProtNLM"/>
    </source>
</evidence>
<evidence type="ECO:0000313" key="2">
    <source>
        <dbReference type="EMBL" id="PUE05734.1"/>
    </source>
</evidence>
<keyword evidence="1" id="KW-1133">Transmembrane helix</keyword>
<organism evidence="2 3">
    <name type="scientific">Candidatus Sedimenticola endophacoides</name>
    <dbReference type="NCBI Taxonomy" id="2548426"/>
    <lineage>
        <taxon>Bacteria</taxon>
        <taxon>Pseudomonadati</taxon>
        <taxon>Pseudomonadota</taxon>
        <taxon>Gammaproteobacteria</taxon>
        <taxon>Chromatiales</taxon>
        <taxon>Sedimenticolaceae</taxon>
        <taxon>Sedimenticola</taxon>
    </lineage>
</organism>